<feature type="compositionally biased region" description="Pro residues" evidence="1">
    <location>
        <begin position="349"/>
        <end position="359"/>
    </location>
</feature>
<sequence>MAKTKETQPRILSTLSSASRCHASTMTDNIGEASSSPRTLPSTSAVSEDVASADSSTLSATGEVSEKLPKSSPEIKSIEPDTQRPAVEPTKAHFFADDLYVDRLPQSIVEFYLKKNAISADALVPVPLSVADFKRYEDRIAAYVHKRFDYDPGTQVITFRIPTPTHDKFARYVKEAILKELSKLDELHSNFIAGIKPSGNARIELEPLSLDAHELTDTPTVILEVAYTQKAKDLPPLAHEYIEGSRGDIKVVVGLDINPNKQSTTSVWRSRIEANEGRDEDVYIDHVVDSDPFRTADKAEATYKDVEISISYGTLCRFLDQAEEAQERREAAEVKENWKARRRVRKMAPLPPDSTPEPSEPSQSASDENEGTDGLYRSDDTNQPVQTSHGEHAGPTMETRAAKKQRRT</sequence>
<comment type="caution">
    <text evidence="2">The sequence shown here is derived from an EMBL/GenBank/DDBJ whole genome shotgun (WGS) entry which is preliminary data.</text>
</comment>
<name>A0A8H5TQN2_9HYPO</name>
<reference evidence="2 3" key="1">
    <citation type="submission" date="2020-05" db="EMBL/GenBank/DDBJ databases">
        <title>Identification and distribution of gene clusters putatively required for synthesis of sphingolipid metabolism inhibitors in phylogenetically diverse species of the filamentous fungus Fusarium.</title>
        <authorList>
            <person name="Kim H.-S."/>
            <person name="Busman M."/>
            <person name="Brown D.W."/>
            <person name="Divon H."/>
            <person name="Uhlig S."/>
            <person name="Proctor R.H."/>
        </authorList>
    </citation>
    <scope>NUCLEOTIDE SEQUENCE [LARGE SCALE GENOMIC DNA]</scope>
    <source>
        <strain evidence="2 3">NRRL 25311</strain>
    </source>
</reference>
<evidence type="ECO:0000256" key="1">
    <source>
        <dbReference type="SAM" id="MobiDB-lite"/>
    </source>
</evidence>
<gene>
    <name evidence="2" type="ORF">FDENT_9949</name>
</gene>
<evidence type="ECO:0000313" key="3">
    <source>
        <dbReference type="Proteomes" id="UP000562682"/>
    </source>
</evidence>
<evidence type="ECO:0000313" key="2">
    <source>
        <dbReference type="EMBL" id="KAF5674693.1"/>
    </source>
</evidence>
<dbReference type="EMBL" id="JAAOAK010000313">
    <property type="protein sequence ID" value="KAF5674693.1"/>
    <property type="molecule type" value="Genomic_DNA"/>
</dbReference>
<feature type="compositionally biased region" description="Polar residues" evidence="1">
    <location>
        <begin position="25"/>
        <end position="41"/>
    </location>
</feature>
<feature type="region of interest" description="Disordered" evidence="1">
    <location>
        <begin position="342"/>
        <end position="408"/>
    </location>
</feature>
<dbReference type="AlphaFoldDB" id="A0A8H5TQN2"/>
<keyword evidence="3" id="KW-1185">Reference proteome</keyword>
<proteinExistence type="predicted"/>
<organism evidence="2 3">
    <name type="scientific">Fusarium denticulatum</name>
    <dbReference type="NCBI Taxonomy" id="48507"/>
    <lineage>
        <taxon>Eukaryota</taxon>
        <taxon>Fungi</taxon>
        <taxon>Dikarya</taxon>
        <taxon>Ascomycota</taxon>
        <taxon>Pezizomycotina</taxon>
        <taxon>Sordariomycetes</taxon>
        <taxon>Hypocreomycetidae</taxon>
        <taxon>Hypocreales</taxon>
        <taxon>Nectriaceae</taxon>
        <taxon>Fusarium</taxon>
        <taxon>Fusarium fujikuroi species complex</taxon>
    </lineage>
</organism>
<feature type="region of interest" description="Disordered" evidence="1">
    <location>
        <begin position="25"/>
        <end position="87"/>
    </location>
</feature>
<protein>
    <submittedName>
        <fullName evidence="2">Uncharacterized protein</fullName>
    </submittedName>
</protein>
<accession>A0A8H5TQN2</accession>
<dbReference type="Proteomes" id="UP000562682">
    <property type="component" value="Unassembled WGS sequence"/>
</dbReference>
<feature type="compositionally biased region" description="Low complexity" evidence="1">
    <location>
        <begin position="42"/>
        <end position="57"/>
    </location>
</feature>